<name>A0ABP9IXF8_9ACTN</name>
<feature type="region of interest" description="Disordered" evidence="1">
    <location>
        <begin position="70"/>
        <end position="94"/>
    </location>
</feature>
<organism evidence="2 3">
    <name type="scientific">Streptomyces siamensis</name>
    <dbReference type="NCBI Taxonomy" id="1274986"/>
    <lineage>
        <taxon>Bacteria</taxon>
        <taxon>Bacillati</taxon>
        <taxon>Actinomycetota</taxon>
        <taxon>Actinomycetes</taxon>
        <taxon>Kitasatosporales</taxon>
        <taxon>Streptomycetaceae</taxon>
        <taxon>Streptomyces</taxon>
    </lineage>
</organism>
<proteinExistence type="predicted"/>
<comment type="caution">
    <text evidence="2">The sequence shown here is derived from an EMBL/GenBank/DDBJ whole genome shotgun (WGS) entry which is preliminary data.</text>
</comment>
<reference evidence="3" key="1">
    <citation type="journal article" date="2019" name="Int. J. Syst. Evol. Microbiol.">
        <title>The Global Catalogue of Microorganisms (GCM) 10K type strain sequencing project: providing services to taxonomists for standard genome sequencing and annotation.</title>
        <authorList>
            <consortium name="The Broad Institute Genomics Platform"/>
            <consortium name="The Broad Institute Genome Sequencing Center for Infectious Disease"/>
            <person name="Wu L."/>
            <person name="Ma J."/>
        </authorList>
    </citation>
    <scope>NUCLEOTIDE SEQUENCE [LARGE SCALE GENOMIC DNA]</scope>
    <source>
        <strain evidence="3">JCM 18409</strain>
    </source>
</reference>
<protein>
    <submittedName>
        <fullName evidence="2">Uncharacterized protein</fullName>
    </submittedName>
</protein>
<gene>
    <name evidence="2" type="ORF">GCM10023335_36930</name>
</gene>
<sequence length="94" mass="9607">MPVLSSQASSLGRRAVIEFTFQVAMRMPDNLPGGYDNGPTAVREQPAVGPCGAAKCAMAVAVAVAVAGEAHTSAEPPGASRRCSEPPRAPICRS</sequence>
<evidence type="ECO:0000313" key="3">
    <source>
        <dbReference type="Proteomes" id="UP001501759"/>
    </source>
</evidence>
<evidence type="ECO:0000313" key="2">
    <source>
        <dbReference type="EMBL" id="GAA5013859.1"/>
    </source>
</evidence>
<keyword evidence="3" id="KW-1185">Reference proteome</keyword>
<dbReference type="Proteomes" id="UP001501759">
    <property type="component" value="Unassembled WGS sequence"/>
</dbReference>
<evidence type="ECO:0000256" key="1">
    <source>
        <dbReference type="SAM" id="MobiDB-lite"/>
    </source>
</evidence>
<accession>A0ABP9IXF8</accession>
<dbReference type="EMBL" id="BAABKB010000012">
    <property type="protein sequence ID" value="GAA5013859.1"/>
    <property type="molecule type" value="Genomic_DNA"/>
</dbReference>